<comment type="caution">
    <text evidence="1">The sequence shown here is derived from an EMBL/GenBank/DDBJ whole genome shotgun (WGS) entry which is preliminary data.</text>
</comment>
<dbReference type="OrthoDB" id="8279992at2"/>
<dbReference type="STRING" id="1134510.O9A_01183"/>
<accession>A0A067W4D8</accession>
<sequence length="90" mass="10132">MLKYLHVFVGVILLDIFIMTAFAATVKNTDLEIQSFTLVEGSTLSNIALYPHQTATICMKGCFITFPNQDRFVVRAEDNIEISEGRAIFK</sequence>
<name>A0A067W4D8_9HYPH</name>
<keyword evidence="2" id="KW-1185">Reference proteome</keyword>
<dbReference type="AlphaFoldDB" id="A0A067W4D8"/>
<protein>
    <submittedName>
        <fullName evidence="1">Uncharacterized protein</fullName>
    </submittedName>
</protein>
<dbReference type="PATRIC" id="fig|1134510.3.peg.1329"/>
<dbReference type="RefSeq" id="WP_034459661.1">
    <property type="nucleotide sequence ID" value="NZ_CADEAH010000004.1"/>
</dbReference>
<dbReference type="Proteomes" id="UP000027015">
    <property type="component" value="Unassembled WGS sequence"/>
</dbReference>
<reference evidence="1 2" key="1">
    <citation type="submission" date="2012-04" db="EMBL/GenBank/DDBJ databases">
        <title>The Genome Sequence of Bartonella koehlerae C-29.</title>
        <authorList>
            <consortium name="The Broad Institute Genome Sequencing Platform"/>
            <consortium name="The Broad Institute Genome Sequencing Center for Infectious Disease"/>
            <person name="Feldgarden M."/>
            <person name="Kirby J."/>
            <person name="Kosoy M."/>
            <person name="Birtles R."/>
            <person name="Probert W.S."/>
            <person name="Chiaraviglio L."/>
            <person name="Walker B."/>
            <person name="Young S.K."/>
            <person name="Zeng Q."/>
            <person name="Gargeya S."/>
            <person name="Fitzgerald M."/>
            <person name="Haas B."/>
            <person name="Abouelleil A."/>
            <person name="Alvarado L."/>
            <person name="Arachchi H.M."/>
            <person name="Berlin A.M."/>
            <person name="Chapman S.B."/>
            <person name="Goldberg J."/>
            <person name="Griggs A."/>
            <person name="Gujja S."/>
            <person name="Hansen M."/>
            <person name="Howarth C."/>
            <person name="Imamovic A."/>
            <person name="Larimer J."/>
            <person name="McCowen C."/>
            <person name="Montmayeur A."/>
            <person name="Murphy C."/>
            <person name="Neiman D."/>
            <person name="Pearson M."/>
            <person name="Priest M."/>
            <person name="Roberts A."/>
            <person name="Saif S."/>
            <person name="Shea T."/>
            <person name="Sisk P."/>
            <person name="Sykes S."/>
            <person name="Wortman J."/>
            <person name="Nusbaum C."/>
            <person name="Birren B."/>
        </authorList>
    </citation>
    <scope>NUCLEOTIDE SEQUENCE [LARGE SCALE GENOMIC DNA]</scope>
    <source>
        <strain evidence="1 2">C-29</strain>
    </source>
</reference>
<dbReference type="HOGENOM" id="CLU_138537_1_0_5"/>
<organism evidence="1 2">
    <name type="scientific">Bartonella koehlerae C-29</name>
    <dbReference type="NCBI Taxonomy" id="1134510"/>
    <lineage>
        <taxon>Bacteria</taxon>
        <taxon>Pseudomonadati</taxon>
        <taxon>Pseudomonadota</taxon>
        <taxon>Alphaproteobacteria</taxon>
        <taxon>Hyphomicrobiales</taxon>
        <taxon>Bartonellaceae</taxon>
        <taxon>Bartonella</taxon>
    </lineage>
</organism>
<evidence type="ECO:0000313" key="2">
    <source>
        <dbReference type="Proteomes" id="UP000027015"/>
    </source>
</evidence>
<evidence type="ECO:0000313" key="1">
    <source>
        <dbReference type="EMBL" id="KEC54569.1"/>
    </source>
</evidence>
<proteinExistence type="predicted"/>
<dbReference type="eggNOG" id="ENOG5033D6K">
    <property type="taxonomic scope" value="Bacteria"/>
</dbReference>
<gene>
    <name evidence="1" type="ORF">O9A_01183</name>
</gene>
<dbReference type="EMBL" id="AHPL01000010">
    <property type="protein sequence ID" value="KEC54569.1"/>
    <property type="molecule type" value="Genomic_DNA"/>
</dbReference>